<dbReference type="Proteomes" id="UP001152049">
    <property type="component" value="Unassembled WGS sequence"/>
</dbReference>
<keyword evidence="2" id="KW-1185">Reference proteome</keyword>
<proteinExistence type="predicted"/>
<name>A0A9W8RMY2_9HYPO</name>
<dbReference type="EMBL" id="JAOQAZ010000043">
    <property type="protein sequence ID" value="KAJ4246242.1"/>
    <property type="molecule type" value="Genomic_DNA"/>
</dbReference>
<sequence length="119" mass="14405">MVRDPGALYPPDPPGNVEETWNKSYAPLSDPWPYPMLRSPIVPSTMQMDDDWLLTSRQIVVFYRSYNKHINPDIRQQKDNHMQFFFWTALDRANRRWKDIHAPNQRLWEFHDMRGMLSW</sequence>
<comment type="caution">
    <text evidence="1">The sequence shown here is derived from an EMBL/GenBank/DDBJ whole genome shotgun (WGS) entry which is preliminary data.</text>
</comment>
<dbReference type="OrthoDB" id="4857897at2759"/>
<protein>
    <submittedName>
        <fullName evidence="1">Uncharacterized protein</fullName>
    </submittedName>
</protein>
<gene>
    <name evidence="1" type="ORF">NW762_013590</name>
</gene>
<organism evidence="1 2">
    <name type="scientific">Fusarium torreyae</name>
    <dbReference type="NCBI Taxonomy" id="1237075"/>
    <lineage>
        <taxon>Eukaryota</taxon>
        <taxon>Fungi</taxon>
        <taxon>Dikarya</taxon>
        <taxon>Ascomycota</taxon>
        <taxon>Pezizomycotina</taxon>
        <taxon>Sordariomycetes</taxon>
        <taxon>Hypocreomycetidae</taxon>
        <taxon>Hypocreales</taxon>
        <taxon>Nectriaceae</taxon>
        <taxon>Fusarium</taxon>
    </lineage>
</organism>
<accession>A0A9W8RMY2</accession>
<evidence type="ECO:0000313" key="1">
    <source>
        <dbReference type="EMBL" id="KAJ4246242.1"/>
    </source>
</evidence>
<dbReference type="AlphaFoldDB" id="A0A9W8RMY2"/>
<reference evidence="1" key="1">
    <citation type="submission" date="2022-09" db="EMBL/GenBank/DDBJ databases">
        <title>Fusarium specimens isolated from Avocado Roots.</title>
        <authorList>
            <person name="Stajich J."/>
            <person name="Roper C."/>
            <person name="Heimlech-Rivalta G."/>
        </authorList>
    </citation>
    <scope>NUCLEOTIDE SEQUENCE</scope>
    <source>
        <strain evidence="1">CF00136</strain>
    </source>
</reference>
<evidence type="ECO:0000313" key="2">
    <source>
        <dbReference type="Proteomes" id="UP001152049"/>
    </source>
</evidence>